<proteinExistence type="predicted"/>
<dbReference type="EMBL" id="JARQWQ010000087">
    <property type="protein sequence ID" value="KAK2552472.1"/>
    <property type="molecule type" value="Genomic_DNA"/>
</dbReference>
<feature type="domain" description="PiggyBac transposable element-derived protein" evidence="2">
    <location>
        <begin position="1"/>
        <end position="354"/>
    </location>
</feature>
<protein>
    <submittedName>
        <fullName evidence="3">PiggyBac transposable element-derived protein 4</fullName>
    </submittedName>
</protein>
<evidence type="ECO:0000313" key="3">
    <source>
        <dbReference type="EMBL" id="KAK2552472.1"/>
    </source>
</evidence>
<dbReference type="PANTHER" id="PTHR46599">
    <property type="entry name" value="PIGGYBAC TRANSPOSABLE ELEMENT-DERIVED PROTEIN 4"/>
    <property type="match status" value="1"/>
</dbReference>
<name>A0AAD9Q0E4_ACRCE</name>
<dbReference type="Pfam" id="PF13843">
    <property type="entry name" value="DDE_Tnp_1_7"/>
    <property type="match status" value="1"/>
</dbReference>
<feature type="compositionally biased region" description="Polar residues" evidence="1">
    <location>
        <begin position="386"/>
        <end position="397"/>
    </location>
</feature>
<dbReference type="AlphaFoldDB" id="A0AAD9Q0E4"/>
<keyword evidence="4" id="KW-1185">Reference proteome</keyword>
<gene>
    <name evidence="3" type="ORF">P5673_026564</name>
</gene>
<comment type="caution">
    <text evidence="3">The sequence shown here is derived from an EMBL/GenBank/DDBJ whole genome shotgun (WGS) entry which is preliminary data.</text>
</comment>
<feature type="non-terminal residue" evidence="3">
    <location>
        <position position="421"/>
    </location>
</feature>
<dbReference type="InterPro" id="IPR029526">
    <property type="entry name" value="PGBD"/>
</dbReference>
<dbReference type="PANTHER" id="PTHR46599:SF3">
    <property type="entry name" value="PIGGYBAC TRANSPOSABLE ELEMENT-DERIVED PROTEIN 4"/>
    <property type="match status" value="1"/>
</dbReference>
<feature type="region of interest" description="Disordered" evidence="1">
    <location>
        <begin position="386"/>
        <end position="421"/>
    </location>
</feature>
<feature type="compositionally biased region" description="Basic and acidic residues" evidence="1">
    <location>
        <begin position="412"/>
        <end position="421"/>
    </location>
</feature>
<evidence type="ECO:0000313" key="4">
    <source>
        <dbReference type="Proteomes" id="UP001249851"/>
    </source>
</evidence>
<accession>A0AAD9Q0E4</accession>
<dbReference type="Proteomes" id="UP001249851">
    <property type="component" value="Unassembled WGS sequence"/>
</dbReference>
<reference evidence="3" key="2">
    <citation type="journal article" date="2023" name="Science">
        <title>Genomic signatures of disease resistance in endangered staghorn corals.</title>
        <authorList>
            <person name="Vollmer S.V."/>
            <person name="Selwyn J.D."/>
            <person name="Despard B.A."/>
            <person name="Roesel C.L."/>
        </authorList>
    </citation>
    <scope>NUCLEOTIDE SEQUENCE</scope>
    <source>
        <strain evidence="3">K2</strain>
    </source>
</reference>
<organism evidence="3 4">
    <name type="scientific">Acropora cervicornis</name>
    <name type="common">Staghorn coral</name>
    <dbReference type="NCBI Taxonomy" id="6130"/>
    <lineage>
        <taxon>Eukaryota</taxon>
        <taxon>Metazoa</taxon>
        <taxon>Cnidaria</taxon>
        <taxon>Anthozoa</taxon>
        <taxon>Hexacorallia</taxon>
        <taxon>Scleractinia</taxon>
        <taxon>Astrocoeniina</taxon>
        <taxon>Acroporidae</taxon>
        <taxon>Acropora</taxon>
    </lineage>
</organism>
<evidence type="ECO:0000259" key="2">
    <source>
        <dbReference type="Pfam" id="PF13843"/>
    </source>
</evidence>
<evidence type="ECO:0000256" key="1">
    <source>
        <dbReference type="SAM" id="MobiDB-lite"/>
    </source>
</evidence>
<sequence length="421" mass="48086">MFFPDKAFALISNETNRYAGQYLDTPVDFEPSSRFHALNDTSPNEIRAFVALEIAMGLCQKPAHSDYWSGFWLTAVPFSSVMSRNRFELLQTFLHFNNIEEQVRRGEDDIVSPTYERWYQPECGLSLDESMVKFKGQLAFRQYLPAKPTRWGIKQFVLAEAKSGYCLKSVVYSGKTSFARLAGVSLSEQVVLSLLEGYENKGHIVHLDNFYSAPILFKKLEEMNIGACGTVKANRKQMPKELLPARLPLQKGDLPVFMRSENLVACAWQDTKRVYFLSNVDTNLTIDKAVKSRGGEGGYRTVEKPVIAERYNSKMGGVDCLDQMLGTYQYPHKCLKWYHTLYHRVREIALVNGFILHKKANPTKKVTPKKFRDEVISGLLTTWNPPQRKTGCPSNTEDPLRLTGRHFLGKNENPKQKLDCR</sequence>
<reference evidence="3" key="1">
    <citation type="journal article" date="2023" name="G3 (Bethesda)">
        <title>Whole genome assembly and annotation of the endangered Caribbean coral Acropora cervicornis.</title>
        <authorList>
            <person name="Selwyn J.D."/>
            <person name="Vollmer S.V."/>
        </authorList>
    </citation>
    <scope>NUCLEOTIDE SEQUENCE</scope>
    <source>
        <strain evidence="3">K2</strain>
    </source>
</reference>